<reference evidence="1 2" key="1">
    <citation type="submission" date="2018-12" db="EMBL/GenBank/DDBJ databases">
        <authorList>
            <consortium name="Pathogen Informatics"/>
        </authorList>
    </citation>
    <scope>NUCLEOTIDE SEQUENCE [LARGE SCALE GENOMIC DNA]</scope>
    <source>
        <strain evidence="1 2">NCTC13193</strain>
    </source>
</reference>
<sequence length="52" mass="5801">MVTRYNSSSRQSVPCNTTIQPLELSTEKRLPNGSNLAVERHGKTHELVTTFA</sequence>
<accession>A0A448S2P8</accession>
<organism evidence="1 2">
    <name type="scientific">Serratia fonticola</name>
    <dbReference type="NCBI Taxonomy" id="47917"/>
    <lineage>
        <taxon>Bacteria</taxon>
        <taxon>Pseudomonadati</taxon>
        <taxon>Pseudomonadota</taxon>
        <taxon>Gammaproteobacteria</taxon>
        <taxon>Enterobacterales</taxon>
        <taxon>Yersiniaceae</taxon>
        <taxon>Serratia</taxon>
    </lineage>
</organism>
<evidence type="ECO:0000313" key="1">
    <source>
        <dbReference type="EMBL" id="VEI61941.1"/>
    </source>
</evidence>
<dbReference type="Proteomes" id="UP000270487">
    <property type="component" value="Chromosome"/>
</dbReference>
<dbReference type="AlphaFoldDB" id="A0A448S2P8"/>
<protein>
    <submittedName>
        <fullName evidence="1">Uncharacterized protein</fullName>
    </submittedName>
</protein>
<evidence type="ECO:0000313" key="2">
    <source>
        <dbReference type="Proteomes" id="UP000270487"/>
    </source>
</evidence>
<name>A0A448S2P8_SERFO</name>
<dbReference type="EMBL" id="LR134492">
    <property type="protein sequence ID" value="VEI61941.1"/>
    <property type="molecule type" value="Genomic_DNA"/>
</dbReference>
<proteinExistence type="predicted"/>
<gene>
    <name evidence="1" type="ORF">NCTC13193_00112</name>
</gene>